<reference evidence="7" key="1">
    <citation type="submission" date="2018-03" db="EMBL/GenBank/DDBJ databases">
        <authorList>
            <person name="Navarro De La Torre S."/>
        </authorList>
    </citation>
    <scope>NUCLEOTIDE SEQUENCE [LARGE SCALE GENOMIC DNA]</scope>
    <source>
        <strain evidence="7">EAod3</strain>
    </source>
</reference>
<feature type="transmembrane region" description="Helical" evidence="4">
    <location>
        <begin position="170"/>
        <end position="187"/>
    </location>
</feature>
<dbReference type="GO" id="GO:0022857">
    <property type="term" value="F:transmembrane transporter activity"/>
    <property type="evidence" value="ECO:0007669"/>
    <property type="project" value="InterPro"/>
</dbReference>
<feature type="transmembrane region" description="Helical" evidence="4">
    <location>
        <begin position="365"/>
        <end position="384"/>
    </location>
</feature>
<dbReference type="AlphaFoldDB" id="A0A2R8CIY2"/>
<feature type="transmembrane region" description="Helical" evidence="4">
    <location>
        <begin position="75"/>
        <end position="93"/>
    </location>
</feature>
<dbReference type="Proteomes" id="UP000244934">
    <property type="component" value="Unassembled WGS sequence"/>
</dbReference>
<name>A0A2R8CIY2_9GAMM</name>
<dbReference type="Gene3D" id="1.20.1250.20">
    <property type="entry name" value="MFS general substrate transporter like domains"/>
    <property type="match status" value="2"/>
</dbReference>
<sequence length="396" mass="41150">MSYTPRLSVSLVWLLAFGLAALNLRAPIVVIGPVLEPIMGALNIGAGAASLLTTGMILCFGLLSPFAPRLSARLGLDRAIAVALVAVALGSVLRGVELFPVMLVGTLIAGLGIAFGNVFMPSLVKRDRADRLGQTMGLYTVVMGIGATLAAGTAVPLLQASGHWSTPIRLWAGFAIVAALCWLWLAFRRPVTPQAGGPVRMTALFKSPVAWMLTIFMGMQSLGFYTLQTWMPSVAISAGVSSTMAGNMVSLLNLVSIPASYVIARIAARMHHHSLLVLGMCLLIATGLSGILLAPTLSPALWAILLGAGQGGCFSFALTMIVLRTHKAQHAAMLSGMSQSVGYLLAASGPLLFGALKGATGGWEVSMGLLLVLLGVQTVAGLMVGRPRLVALREGS</sequence>
<dbReference type="InterPro" id="IPR020846">
    <property type="entry name" value="MFS_dom"/>
</dbReference>
<feature type="transmembrane region" description="Helical" evidence="4">
    <location>
        <begin position="300"/>
        <end position="321"/>
    </location>
</feature>
<keyword evidence="7" id="KW-1185">Reference proteome</keyword>
<dbReference type="EMBL" id="ONZI01000001">
    <property type="protein sequence ID" value="SPJ32846.1"/>
    <property type="molecule type" value="Genomic_DNA"/>
</dbReference>
<organism evidence="6 7">
    <name type="scientific">Kushneria phyllosphaerae</name>
    <dbReference type="NCBI Taxonomy" id="2100822"/>
    <lineage>
        <taxon>Bacteria</taxon>
        <taxon>Pseudomonadati</taxon>
        <taxon>Pseudomonadota</taxon>
        <taxon>Gammaproteobacteria</taxon>
        <taxon>Oceanospirillales</taxon>
        <taxon>Halomonadaceae</taxon>
        <taxon>Kushneria</taxon>
    </lineage>
</organism>
<feature type="transmembrane region" description="Helical" evidence="4">
    <location>
        <begin position="41"/>
        <end position="63"/>
    </location>
</feature>
<protein>
    <submittedName>
        <fullName evidence="6">Putative transporter YycB</fullName>
    </submittedName>
</protein>
<dbReference type="InterPro" id="IPR011701">
    <property type="entry name" value="MFS"/>
</dbReference>
<proteinExistence type="predicted"/>
<dbReference type="PROSITE" id="PS50850">
    <property type="entry name" value="MFS"/>
    <property type="match status" value="1"/>
</dbReference>
<keyword evidence="1 4" id="KW-0812">Transmembrane</keyword>
<keyword evidence="3 4" id="KW-0472">Membrane</keyword>
<evidence type="ECO:0000256" key="1">
    <source>
        <dbReference type="ARBA" id="ARBA00022692"/>
    </source>
</evidence>
<dbReference type="RefSeq" id="WP_108841646.1">
    <property type="nucleotide sequence ID" value="NZ_ONZI01000001.1"/>
</dbReference>
<evidence type="ECO:0000313" key="7">
    <source>
        <dbReference type="Proteomes" id="UP000244934"/>
    </source>
</evidence>
<evidence type="ECO:0000259" key="5">
    <source>
        <dbReference type="PROSITE" id="PS50850"/>
    </source>
</evidence>
<feature type="transmembrane region" description="Helical" evidence="4">
    <location>
        <begin position="99"/>
        <end position="124"/>
    </location>
</feature>
<feature type="transmembrane region" description="Helical" evidence="4">
    <location>
        <begin position="275"/>
        <end position="294"/>
    </location>
</feature>
<dbReference type="SUPFAM" id="SSF103473">
    <property type="entry name" value="MFS general substrate transporter"/>
    <property type="match status" value="1"/>
</dbReference>
<feature type="transmembrane region" description="Helical" evidence="4">
    <location>
        <begin position="341"/>
        <end position="359"/>
    </location>
</feature>
<feature type="transmembrane region" description="Helical" evidence="4">
    <location>
        <begin position="136"/>
        <end position="158"/>
    </location>
</feature>
<dbReference type="Pfam" id="PF07690">
    <property type="entry name" value="MFS_1"/>
    <property type="match status" value="1"/>
</dbReference>
<feature type="transmembrane region" description="Helical" evidence="4">
    <location>
        <begin position="248"/>
        <end position="268"/>
    </location>
</feature>
<feature type="domain" description="Major facilitator superfamily (MFS) profile" evidence="5">
    <location>
        <begin position="11"/>
        <end position="393"/>
    </location>
</feature>
<dbReference type="InterPro" id="IPR036259">
    <property type="entry name" value="MFS_trans_sf"/>
</dbReference>
<dbReference type="OrthoDB" id="5317164at2"/>
<accession>A0A2R8CIY2</accession>
<gene>
    <name evidence="6" type="primary">yycB_1</name>
    <name evidence="6" type="ORF">KSP9073_00847</name>
</gene>
<dbReference type="InterPro" id="IPR052524">
    <property type="entry name" value="MFS_Cyanate_Porter"/>
</dbReference>
<evidence type="ECO:0000256" key="2">
    <source>
        <dbReference type="ARBA" id="ARBA00022989"/>
    </source>
</evidence>
<dbReference type="PANTHER" id="PTHR23523:SF2">
    <property type="entry name" value="2-NITROIMIDAZOLE TRANSPORTER"/>
    <property type="match status" value="1"/>
</dbReference>
<dbReference type="CDD" id="cd17339">
    <property type="entry name" value="MFS_NIMT_CynX_like"/>
    <property type="match status" value="1"/>
</dbReference>
<evidence type="ECO:0000313" key="6">
    <source>
        <dbReference type="EMBL" id="SPJ32846.1"/>
    </source>
</evidence>
<dbReference type="PANTHER" id="PTHR23523">
    <property type="match status" value="1"/>
</dbReference>
<evidence type="ECO:0000256" key="4">
    <source>
        <dbReference type="SAM" id="Phobius"/>
    </source>
</evidence>
<evidence type="ECO:0000256" key="3">
    <source>
        <dbReference type="ARBA" id="ARBA00023136"/>
    </source>
</evidence>
<keyword evidence="2 4" id="KW-1133">Transmembrane helix</keyword>
<feature type="transmembrane region" description="Helical" evidence="4">
    <location>
        <begin position="208"/>
        <end position="228"/>
    </location>
</feature>